<keyword evidence="1" id="KW-1133">Transmembrane helix</keyword>
<sequence>MCMVPLLDPPGLVEFQFTLSSTGLILLSGLGAFFVNWSGFTVMGSCSAMTHQLLGQAKSIITMLAGFVLLAQGYTLVTLISCLVGMMAIVAYTDANLKENAARSPDLQMKTI</sequence>
<feature type="transmembrane region" description="Helical" evidence="1">
    <location>
        <begin position="20"/>
        <end position="43"/>
    </location>
</feature>
<dbReference type="AlphaFoldDB" id="A0AAE0L459"/>
<evidence type="ECO:0000256" key="1">
    <source>
        <dbReference type="SAM" id="Phobius"/>
    </source>
</evidence>
<evidence type="ECO:0000313" key="2">
    <source>
        <dbReference type="EMBL" id="KAK3271187.1"/>
    </source>
</evidence>
<organism evidence="2 3">
    <name type="scientific">Cymbomonas tetramitiformis</name>
    <dbReference type="NCBI Taxonomy" id="36881"/>
    <lineage>
        <taxon>Eukaryota</taxon>
        <taxon>Viridiplantae</taxon>
        <taxon>Chlorophyta</taxon>
        <taxon>Pyramimonadophyceae</taxon>
        <taxon>Pyramimonadales</taxon>
        <taxon>Pyramimonadaceae</taxon>
        <taxon>Cymbomonas</taxon>
    </lineage>
</organism>
<reference evidence="2 3" key="1">
    <citation type="journal article" date="2015" name="Genome Biol. Evol.">
        <title>Comparative Genomics of a Bacterivorous Green Alga Reveals Evolutionary Causalities and Consequences of Phago-Mixotrophic Mode of Nutrition.</title>
        <authorList>
            <person name="Burns J.A."/>
            <person name="Paasch A."/>
            <person name="Narechania A."/>
            <person name="Kim E."/>
        </authorList>
    </citation>
    <scope>NUCLEOTIDE SEQUENCE [LARGE SCALE GENOMIC DNA]</scope>
    <source>
        <strain evidence="2 3">PLY_AMNH</strain>
    </source>
</reference>
<protein>
    <recommendedName>
        <fullName evidence="4">Sugar phosphate transporter domain-containing protein</fullName>
    </recommendedName>
</protein>
<dbReference type="Proteomes" id="UP001190700">
    <property type="component" value="Unassembled WGS sequence"/>
</dbReference>
<name>A0AAE0L459_9CHLO</name>
<accession>A0AAE0L459</accession>
<dbReference type="EMBL" id="LGRX02009955">
    <property type="protein sequence ID" value="KAK3271187.1"/>
    <property type="molecule type" value="Genomic_DNA"/>
</dbReference>
<evidence type="ECO:0008006" key="4">
    <source>
        <dbReference type="Google" id="ProtNLM"/>
    </source>
</evidence>
<proteinExistence type="predicted"/>
<keyword evidence="1" id="KW-0472">Membrane</keyword>
<comment type="caution">
    <text evidence="2">The sequence shown here is derived from an EMBL/GenBank/DDBJ whole genome shotgun (WGS) entry which is preliminary data.</text>
</comment>
<evidence type="ECO:0000313" key="3">
    <source>
        <dbReference type="Proteomes" id="UP001190700"/>
    </source>
</evidence>
<feature type="transmembrane region" description="Helical" evidence="1">
    <location>
        <begin position="64"/>
        <end position="92"/>
    </location>
</feature>
<keyword evidence="3" id="KW-1185">Reference proteome</keyword>
<gene>
    <name evidence="2" type="ORF">CYMTET_20449</name>
</gene>
<keyword evidence="1" id="KW-0812">Transmembrane</keyword>